<dbReference type="SUPFAM" id="SSF48295">
    <property type="entry name" value="TrpR-like"/>
    <property type="match status" value="1"/>
</dbReference>
<feature type="domain" description="Chromosomal replication initiator DnaA C-terminal" evidence="1">
    <location>
        <begin position="239"/>
        <end position="302"/>
    </location>
</feature>
<dbReference type="AlphaFoldDB" id="A0A1V4ASP3"/>
<evidence type="ECO:0000259" key="2">
    <source>
        <dbReference type="SMART" id="SM01321"/>
    </source>
</evidence>
<dbReference type="InterPro" id="IPR036515">
    <property type="entry name" value="Transposase_17_sf"/>
</dbReference>
<organism evidence="3 4">
    <name type="scientific">Candidatus Brocadia carolinensis</name>
    <dbReference type="NCBI Taxonomy" id="1004156"/>
    <lineage>
        <taxon>Bacteria</taxon>
        <taxon>Pseudomonadati</taxon>
        <taxon>Planctomycetota</taxon>
        <taxon>Candidatus Brocadiia</taxon>
        <taxon>Candidatus Brocadiales</taxon>
        <taxon>Candidatus Brocadiaceae</taxon>
        <taxon>Candidatus Brocadia</taxon>
    </lineage>
</organism>
<dbReference type="PANTHER" id="PTHR34322">
    <property type="entry name" value="TRANSPOSASE, Y1_TNP DOMAIN-CONTAINING"/>
    <property type="match status" value="1"/>
</dbReference>
<dbReference type="InterPro" id="IPR013159">
    <property type="entry name" value="DnaA_C"/>
</dbReference>
<dbReference type="SMART" id="SM01321">
    <property type="entry name" value="Y1_Tnp"/>
    <property type="match status" value="1"/>
</dbReference>
<dbReference type="GO" id="GO:0043565">
    <property type="term" value="F:sequence-specific DNA binding"/>
    <property type="evidence" value="ECO:0007669"/>
    <property type="project" value="InterPro"/>
</dbReference>
<dbReference type="GO" id="GO:0005524">
    <property type="term" value="F:ATP binding"/>
    <property type="evidence" value="ECO:0007669"/>
    <property type="project" value="InterPro"/>
</dbReference>
<evidence type="ECO:0008006" key="5">
    <source>
        <dbReference type="Google" id="ProtNLM"/>
    </source>
</evidence>
<dbReference type="Proteomes" id="UP000189681">
    <property type="component" value="Unassembled WGS sequence"/>
</dbReference>
<comment type="caution">
    <text evidence="3">The sequence shown here is derived from an EMBL/GenBank/DDBJ whole genome shotgun (WGS) entry which is preliminary data.</text>
</comment>
<dbReference type="SUPFAM" id="SSF143422">
    <property type="entry name" value="Transposase IS200-like"/>
    <property type="match status" value="1"/>
</dbReference>
<dbReference type="SMART" id="SM00760">
    <property type="entry name" value="Bac_DnaA_C"/>
    <property type="match status" value="1"/>
</dbReference>
<dbReference type="GO" id="GO:0006270">
    <property type="term" value="P:DNA replication initiation"/>
    <property type="evidence" value="ECO:0007669"/>
    <property type="project" value="InterPro"/>
</dbReference>
<proteinExistence type="predicted"/>
<dbReference type="STRING" id="1004156.AYP45_10505"/>
<evidence type="ECO:0000259" key="1">
    <source>
        <dbReference type="SMART" id="SM00760"/>
    </source>
</evidence>
<dbReference type="InterPro" id="IPR010921">
    <property type="entry name" value="Trp_repressor/repl_initiator"/>
</dbReference>
<dbReference type="GO" id="GO:0004803">
    <property type="term" value="F:transposase activity"/>
    <property type="evidence" value="ECO:0007669"/>
    <property type="project" value="InterPro"/>
</dbReference>
<sequence length="328" mass="38543">MARSLRIQYENALYHVTCRGNERKAIYRDDHDRQMFLELLNDGLKTYHIVLYCYVLMDNHFHLLLETPLANLSEFMRWFNITSTSHYNRRHKRTGHLYQGRYKSILVEKKSYLRVLSRYIHLNPVRTKQKGKPRLSQMKEYLRNYPWSSLLGYIDDARRNGMVDYARILESYGGDNRKGRRLYWEALCNDVSTGIDIKERVVGGSILGSDTFINWVKDTFLPAKSREIPAVQRLKRYTTKDKIIETLCNETNKSFEEIKKERGIIRQVAMDLLYRVGGPSGTEIGEMMGVDYSTVSQGRKRLREKLKSDKHLAQTMKRVETGLSIIKI</sequence>
<dbReference type="GO" id="GO:0006275">
    <property type="term" value="P:regulation of DNA replication"/>
    <property type="evidence" value="ECO:0007669"/>
    <property type="project" value="InterPro"/>
</dbReference>
<accession>A0A1V4ASP3</accession>
<dbReference type="Pfam" id="PF01797">
    <property type="entry name" value="Y1_Tnp"/>
    <property type="match status" value="1"/>
</dbReference>
<feature type="domain" description="Transposase IS200-like" evidence="2">
    <location>
        <begin position="9"/>
        <end position="123"/>
    </location>
</feature>
<name>A0A1V4ASP3_9BACT</name>
<dbReference type="Gene3D" id="3.30.70.1290">
    <property type="entry name" value="Transposase IS200-like"/>
    <property type="match status" value="1"/>
</dbReference>
<dbReference type="InterPro" id="IPR002686">
    <property type="entry name" value="Transposase_17"/>
</dbReference>
<dbReference type="Gene3D" id="1.10.1750.10">
    <property type="match status" value="1"/>
</dbReference>
<evidence type="ECO:0000313" key="3">
    <source>
        <dbReference type="EMBL" id="OOP56164.1"/>
    </source>
</evidence>
<gene>
    <name evidence="3" type="ORF">AYP45_10505</name>
</gene>
<reference evidence="3 4" key="1">
    <citation type="journal article" date="2017" name="Water Res.">
        <title>Discovery and metagenomic analysis of an anammox bacterial enrichment related to Candidatus "Brocadia caroliniensis" in a full-scale glycerol-fed nitritation-denitritation separate centrate treatment process.</title>
        <authorList>
            <person name="Park H."/>
            <person name="Brotto A.C."/>
            <person name="van Loosdrecht M.C."/>
            <person name="Chandran K."/>
        </authorList>
    </citation>
    <scope>NUCLEOTIDE SEQUENCE [LARGE SCALE GENOMIC DNA]</scope>
    <source>
        <strain evidence="3">26THWARD</strain>
    </source>
</reference>
<dbReference type="PANTHER" id="PTHR34322:SF2">
    <property type="entry name" value="TRANSPOSASE IS200-LIKE DOMAIN-CONTAINING PROTEIN"/>
    <property type="match status" value="1"/>
</dbReference>
<evidence type="ECO:0000313" key="4">
    <source>
        <dbReference type="Proteomes" id="UP000189681"/>
    </source>
</evidence>
<dbReference type="GO" id="GO:0006313">
    <property type="term" value="P:DNA transposition"/>
    <property type="evidence" value="ECO:0007669"/>
    <property type="project" value="InterPro"/>
</dbReference>
<dbReference type="EMBL" id="AYTS01000093">
    <property type="protein sequence ID" value="OOP56164.1"/>
    <property type="molecule type" value="Genomic_DNA"/>
</dbReference>
<protein>
    <recommendedName>
        <fullName evidence="5">Transposase IS200-like domain-containing protein</fullName>
    </recommendedName>
</protein>